<accession>A0AAN6FN49</accession>
<evidence type="ECO:0000313" key="3">
    <source>
        <dbReference type="Proteomes" id="UP001168146"/>
    </source>
</evidence>
<name>A0AAN6FN49_9PEZI</name>
<reference evidence="2" key="1">
    <citation type="submission" date="2021-12" db="EMBL/GenBank/DDBJ databases">
        <title>Black yeast isolated from Biological Soil Crust.</title>
        <authorList>
            <person name="Kurbessoian T."/>
        </authorList>
    </citation>
    <scope>NUCLEOTIDE SEQUENCE</scope>
    <source>
        <strain evidence="2">CCFEE 5208</strain>
    </source>
</reference>
<dbReference type="Proteomes" id="UP001168146">
    <property type="component" value="Unassembled WGS sequence"/>
</dbReference>
<organism evidence="2 3">
    <name type="scientific">Friedmanniomyces endolithicus</name>
    <dbReference type="NCBI Taxonomy" id="329885"/>
    <lineage>
        <taxon>Eukaryota</taxon>
        <taxon>Fungi</taxon>
        <taxon>Dikarya</taxon>
        <taxon>Ascomycota</taxon>
        <taxon>Pezizomycotina</taxon>
        <taxon>Dothideomycetes</taxon>
        <taxon>Dothideomycetidae</taxon>
        <taxon>Mycosphaerellales</taxon>
        <taxon>Teratosphaeriaceae</taxon>
        <taxon>Friedmanniomyces</taxon>
    </lineage>
</organism>
<evidence type="ECO:0000256" key="1">
    <source>
        <dbReference type="SAM" id="MobiDB-lite"/>
    </source>
</evidence>
<dbReference type="AlphaFoldDB" id="A0AAN6FN49"/>
<sequence>MPIPGYIVHPDGHTHSVADKLTFFAQHPETLEPTRAAVAQHAADRRLHAAVLEEEVAWSREVRRAKKVEMEGEEGCKHWCVGGRVVEGCGRCGGRFKGDLRDGVEIEGLLCGRCRGTKLVWSDCAVCVTEEEAEKVKAEKLAKGEGDEKAAGDDVVTAGGEASPES</sequence>
<protein>
    <submittedName>
        <fullName evidence="2">Uncharacterized protein</fullName>
    </submittedName>
</protein>
<feature type="region of interest" description="Disordered" evidence="1">
    <location>
        <begin position="137"/>
        <end position="166"/>
    </location>
</feature>
<proteinExistence type="predicted"/>
<feature type="compositionally biased region" description="Basic and acidic residues" evidence="1">
    <location>
        <begin position="137"/>
        <end position="152"/>
    </location>
</feature>
<evidence type="ECO:0000313" key="2">
    <source>
        <dbReference type="EMBL" id="KAK0320212.1"/>
    </source>
</evidence>
<comment type="caution">
    <text evidence="2">The sequence shown here is derived from an EMBL/GenBank/DDBJ whole genome shotgun (WGS) entry which is preliminary data.</text>
</comment>
<dbReference type="EMBL" id="JASUXU010000026">
    <property type="protein sequence ID" value="KAK0320212.1"/>
    <property type="molecule type" value="Genomic_DNA"/>
</dbReference>
<gene>
    <name evidence="2" type="ORF">LTR82_008729</name>
</gene>